<evidence type="ECO:0000256" key="3">
    <source>
        <dbReference type="ARBA" id="ARBA00022741"/>
    </source>
</evidence>
<feature type="transmembrane region" description="Helical" evidence="7">
    <location>
        <begin position="163"/>
        <end position="183"/>
    </location>
</feature>
<dbReference type="FunFam" id="3.40.50.300:FF:003180">
    <property type="entry name" value="Putative ABC transporter ATP-binding protein"/>
    <property type="match status" value="1"/>
</dbReference>
<dbReference type="GO" id="GO:0005524">
    <property type="term" value="F:ATP binding"/>
    <property type="evidence" value="ECO:0007669"/>
    <property type="project" value="UniProtKB-KW"/>
</dbReference>
<dbReference type="PANTHER" id="PTHR43394">
    <property type="entry name" value="ATP-DEPENDENT PERMEASE MDL1, MITOCHONDRIAL"/>
    <property type="match status" value="1"/>
</dbReference>
<dbReference type="SUPFAM" id="SSF52540">
    <property type="entry name" value="P-loop containing nucleoside triphosphate hydrolases"/>
    <property type="match status" value="1"/>
</dbReference>
<sequence>MSITEDRSGPPAWRLLLSYVRPHRWALLGGALLSLATGATGLALPLVARELIDDLAHDRAVTGALLLMSALVIGNTVLGAVGSYVLRRAAESVVLGARRTLSSYLLRLRIAAVDRTEPGDLMARVTSDTTLLREVTTDSLIGLGTGGLTLVATVALMGYVEPVLLAVTLGVLALAGTLLGVVVPRIRRASKQAQDAVGVMGASLERVLGALRTVKASGAEPREERALHDAARESWRMSVRAAKWSAAAGNTAGLAMQLAFITVLAVGGARVATGAVDIGTLVAFLLFVFYLMSPISQVVGAVTQYQAGSAALARIQEALRLPAEPAAPPAALPSPGAAPAAVAFTDVRFRYADDLPYVHHGVTFTVPAQGLTAFVGPSGAGKTTVFSLIERFYDPESGVITVDGRDLADWDLPELRAAIGYVEQDAPVLSGSLRDNLLLGNPDADEGTLTRVLKTTRLEGLVARLPDGLDTLVGHRGTKLSGGERQRVAIARALLRRPRLLLLDEATSQLDAVNEAALRDTVADVARTTTVLVVAHRLSTVTAADRIVVMDAGRVRAVGTHRELVAADPLYAELAATQFLATAG</sequence>
<dbReference type="GO" id="GO:0015421">
    <property type="term" value="F:ABC-type oligopeptide transporter activity"/>
    <property type="evidence" value="ECO:0007669"/>
    <property type="project" value="TreeGrafter"/>
</dbReference>
<name>A0AB39LTZ4_9ACTN</name>
<dbReference type="EMBL" id="CP163429">
    <property type="protein sequence ID" value="XDP97645.1"/>
    <property type="molecule type" value="Genomic_DNA"/>
</dbReference>
<comment type="subcellular location">
    <subcellularLocation>
        <location evidence="1">Cell membrane</location>
        <topology evidence="1">Multi-pass membrane protein</topology>
    </subcellularLocation>
</comment>
<dbReference type="Gene3D" id="3.40.50.300">
    <property type="entry name" value="P-loop containing nucleotide triphosphate hydrolases"/>
    <property type="match status" value="1"/>
</dbReference>
<keyword evidence="6 7" id="KW-0472">Membrane</keyword>
<evidence type="ECO:0000256" key="5">
    <source>
        <dbReference type="ARBA" id="ARBA00022989"/>
    </source>
</evidence>
<protein>
    <submittedName>
        <fullName evidence="10">ABC transporter ATP-binding protein</fullName>
    </submittedName>
</protein>
<feature type="domain" description="ABC transporter" evidence="8">
    <location>
        <begin position="342"/>
        <end position="577"/>
    </location>
</feature>
<dbReference type="GO" id="GO:0016887">
    <property type="term" value="F:ATP hydrolysis activity"/>
    <property type="evidence" value="ECO:0007669"/>
    <property type="project" value="InterPro"/>
</dbReference>
<feature type="transmembrane region" description="Helical" evidence="7">
    <location>
        <begin position="140"/>
        <end position="157"/>
    </location>
</feature>
<dbReference type="Gene3D" id="1.20.1560.10">
    <property type="entry name" value="ABC transporter type 1, transmembrane domain"/>
    <property type="match status" value="1"/>
</dbReference>
<dbReference type="Pfam" id="PF00664">
    <property type="entry name" value="ABC_membrane"/>
    <property type="match status" value="1"/>
</dbReference>
<dbReference type="CDD" id="cd18551">
    <property type="entry name" value="ABC_6TM_LmrA_like"/>
    <property type="match status" value="1"/>
</dbReference>
<reference evidence="10" key="1">
    <citation type="submission" date="2024-07" db="EMBL/GenBank/DDBJ databases">
        <authorList>
            <person name="Yu S.T."/>
        </authorList>
    </citation>
    <scope>NUCLEOTIDE SEQUENCE</scope>
    <source>
        <strain evidence="10">R02</strain>
    </source>
</reference>
<feature type="transmembrane region" description="Helical" evidence="7">
    <location>
        <begin position="271"/>
        <end position="291"/>
    </location>
</feature>
<dbReference type="InterPro" id="IPR003439">
    <property type="entry name" value="ABC_transporter-like_ATP-bd"/>
</dbReference>
<evidence type="ECO:0000256" key="7">
    <source>
        <dbReference type="SAM" id="Phobius"/>
    </source>
</evidence>
<feature type="transmembrane region" description="Helical" evidence="7">
    <location>
        <begin position="25"/>
        <end position="48"/>
    </location>
</feature>
<dbReference type="RefSeq" id="WP_369160776.1">
    <property type="nucleotide sequence ID" value="NZ_CP163429.1"/>
</dbReference>
<dbReference type="PROSITE" id="PS50929">
    <property type="entry name" value="ABC_TM1F"/>
    <property type="match status" value="1"/>
</dbReference>
<keyword evidence="5 7" id="KW-1133">Transmembrane helix</keyword>
<dbReference type="Pfam" id="PF00005">
    <property type="entry name" value="ABC_tran"/>
    <property type="match status" value="1"/>
</dbReference>
<feature type="transmembrane region" description="Helical" evidence="7">
    <location>
        <begin position="60"/>
        <end position="86"/>
    </location>
</feature>
<keyword evidence="3" id="KW-0547">Nucleotide-binding</keyword>
<dbReference type="InterPro" id="IPR027417">
    <property type="entry name" value="P-loop_NTPase"/>
</dbReference>
<evidence type="ECO:0000256" key="6">
    <source>
        <dbReference type="ARBA" id="ARBA00023136"/>
    </source>
</evidence>
<dbReference type="SMART" id="SM00382">
    <property type="entry name" value="AAA"/>
    <property type="match status" value="1"/>
</dbReference>
<keyword evidence="2 7" id="KW-0812">Transmembrane</keyword>
<dbReference type="InterPro" id="IPR003593">
    <property type="entry name" value="AAA+_ATPase"/>
</dbReference>
<keyword evidence="4 10" id="KW-0067">ATP-binding</keyword>
<dbReference type="PROSITE" id="PS00211">
    <property type="entry name" value="ABC_TRANSPORTER_1"/>
    <property type="match status" value="1"/>
</dbReference>
<dbReference type="SUPFAM" id="SSF90123">
    <property type="entry name" value="ABC transporter transmembrane region"/>
    <property type="match status" value="1"/>
</dbReference>
<dbReference type="GO" id="GO:0005886">
    <property type="term" value="C:plasma membrane"/>
    <property type="evidence" value="ECO:0007669"/>
    <property type="project" value="UniProtKB-SubCell"/>
</dbReference>
<evidence type="ECO:0000259" key="9">
    <source>
        <dbReference type="PROSITE" id="PS50929"/>
    </source>
</evidence>
<dbReference type="PANTHER" id="PTHR43394:SF1">
    <property type="entry name" value="ATP-BINDING CASSETTE SUB-FAMILY B MEMBER 10, MITOCHONDRIAL"/>
    <property type="match status" value="1"/>
</dbReference>
<evidence type="ECO:0000313" key="10">
    <source>
        <dbReference type="EMBL" id="XDP97645.1"/>
    </source>
</evidence>
<proteinExistence type="predicted"/>
<feature type="transmembrane region" description="Helical" evidence="7">
    <location>
        <begin position="244"/>
        <end position="265"/>
    </location>
</feature>
<dbReference type="InterPro" id="IPR036640">
    <property type="entry name" value="ABC1_TM_sf"/>
</dbReference>
<accession>A0AB39LTZ4</accession>
<evidence type="ECO:0000256" key="1">
    <source>
        <dbReference type="ARBA" id="ARBA00004651"/>
    </source>
</evidence>
<dbReference type="InterPro" id="IPR039421">
    <property type="entry name" value="Type_1_exporter"/>
</dbReference>
<dbReference type="AlphaFoldDB" id="A0AB39LTZ4"/>
<evidence type="ECO:0000256" key="2">
    <source>
        <dbReference type="ARBA" id="ARBA00022692"/>
    </source>
</evidence>
<dbReference type="PROSITE" id="PS50893">
    <property type="entry name" value="ABC_TRANSPORTER_2"/>
    <property type="match status" value="1"/>
</dbReference>
<organism evidence="10">
    <name type="scientific">Streptomyces sp. R02</name>
    <dbReference type="NCBI Taxonomy" id="3238623"/>
    <lineage>
        <taxon>Bacteria</taxon>
        <taxon>Bacillati</taxon>
        <taxon>Actinomycetota</taxon>
        <taxon>Actinomycetes</taxon>
        <taxon>Kitasatosporales</taxon>
        <taxon>Streptomycetaceae</taxon>
        <taxon>Streptomyces</taxon>
    </lineage>
</organism>
<dbReference type="InterPro" id="IPR017871">
    <property type="entry name" value="ABC_transporter-like_CS"/>
</dbReference>
<gene>
    <name evidence="10" type="ORF">AB5J57_30775</name>
</gene>
<evidence type="ECO:0000256" key="4">
    <source>
        <dbReference type="ARBA" id="ARBA00022840"/>
    </source>
</evidence>
<evidence type="ECO:0000259" key="8">
    <source>
        <dbReference type="PROSITE" id="PS50893"/>
    </source>
</evidence>
<dbReference type="InterPro" id="IPR011527">
    <property type="entry name" value="ABC1_TM_dom"/>
</dbReference>
<feature type="domain" description="ABC transmembrane type-1" evidence="9">
    <location>
        <begin position="28"/>
        <end position="307"/>
    </location>
</feature>